<evidence type="ECO:0000313" key="2">
    <source>
        <dbReference type="Proteomes" id="UP000215914"/>
    </source>
</evidence>
<dbReference type="AlphaFoldDB" id="A0A9K3MVP3"/>
<keyword evidence="2" id="KW-1185">Reference proteome</keyword>
<organism evidence="1 2">
    <name type="scientific">Helianthus annuus</name>
    <name type="common">Common sunflower</name>
    <dbReference type="NCBI Taxonomy" id="4232"/>
    <lineage>
        <taxon>Eukaryota</taxon>
        <taxon>Viridiplantae</taxon>
        <taxon>Streptophyta</taxon>
        <taxon>Embryophyta</taxon>
        <taxon>Tracheophyta</taxon>
        <taxon>Spermatophyta</taxon>
        <taxon>Magnoliopsida</taxon>
        <taxon>eudicotyledons</taxon>
        <taxon>Gunneridae</taxon>
        <taxon>Pentapetalae</taxon>
        <taxon>asterids</taxon>
        <taxon>campanulids</taxon>
        <taxon>Asterales</taxon>
        <taxon>Asteraceae</taxon>
        <taxon>Asteroideae</taxon>
        <taxon>Heliantheae alliance</taxon>
        <taxon>Heliantheae</taxon>
        <taxon>Helianthus</taxon>
    </lineage>
</organism>
<dbReference type="GO" id="GO:0050373">
    <property type="term" value="F:UDP-arabinose 4-epimerase activity"/>
    <property type="evidence" value="ECO:0007669"/>
    <property type="project" value="UniProtKB-EC"/>
</dbReference>
<proteinExistence type="predicted"/>
<dbReference type="EMBL" id="MNCJ02000327">
    <property type="protein sequence ID" value="KAF5777635.1"/>
    <property type="molecule type" value="Genomic_DNA"/>
</dbReference>
<keyword evidence="1" id="KW-0413">Isomerase</keyword>
<protein>
    <submittedName>
        <fullName evidence="1">UDP-arabinose 4-epimerase</fullName>
        <ecNumber evidence="1">5.1.3.5</ecNumber>
    </submittedName>
</protein>
<dbReference type="EC" id="5.1.3.5" evidence="1"/>
<reference evidence="1" key="2">
    <citation type="submission" date="2020-06" db="EMBL/GenBank/DDBJ databases">
        <title>Helianthus annuus Genome sequencing and assembly Release 2.</title>
        <authorList>
            <person name="Gouzy J."/>
            <person name="Langlade N."/>
            <person name="Munos S."/>
        </authorList>
    </citation>
    <scope>NUCLEOTIDE SEQUENCE</scope>
    <source>
        <tissue evidence="1">Leaves</tissue>
    </source>
</reference>
<evidence type="ECO:0000313" key="1">
    <source>
        <dbReference type="EMBL" id="KAF5777635.1"/>
    </source>
</evidence>
<accession>A0A9K3MVP3</accession>
<name>A0A9K3MVP3_HELAN</name>
<sequence length="118" mass="13513">MAAHNVNTLIYSSTCATYGELEKMLITEATPQFCSEKHHLQVAAAEKIDQLMSELEARGYDGFNLVQRIKEGFTWFKKKKHKLLYIPEPTPRTICSSLLETDCIYVIVCFLLSVFFSK</sequence>
<gene>
    <name evidence="1" type="ORF">HanXRQr2_Chr12g0538001</name>
</gene>
<comment type="caution">
    <text evidence="1">The sequence shown here is derived from an EMBL/GenBank/DDBJ whole genome shotgun (WGS) entry which is preliminary data.</text>
</comment>
<reference evidence="1" key="1">
    <citation type="journal article" date="2017" name="Nature">
        <title>The sunflower genome provides insights into oil metabolism, flowering and Asterid evolution.</title>
        <authorList>
            <person name="Badouin H."/>
            <person name="Gouzy J."/>
            <person name="Grassa C.J."/>
            <person name="Murat F."/>
            <person name="Staton S.E."/>
            <person name="Cottret L."/>
            <person name="Lelandais-Briere C."/>
            <person name="Owens G.L."/>
            <person name="Carrere S."/>
            <person name="Mayjonade B."/>
            <person name="Legrand L."/>
            <person name="Gill N."/>
            <person name="Kane N.C."/>
            <person name="Bowers J.E."/>
            <person name="Hubner S."/>
            <person name="Bellec A."/>
            <person name="Berard A."/>
            <person name="Berges H."/>
            <person name="Blanchet N."/>
            <person name="Boniface M.C."/>
            <person name="Brunel D."/>
            <person name="Catrice O."/>
            <person name="Chaidir N."/>
            <person name="Claudel C."/>
            <person name="Donnadieu C."/>
            <person name="Faraut T."/>
            <person name="Fievet G."/>
            <person name="Helmstetter N."/>
            <person name="King M."/>
            <person name="Knapp S.J."/>
            <person name="Lai Z."/>
            <person name="Le Paslier M.C."/>
            <person name="Lippi Y."/>
            <person name="Lorenzon L."/>
            <person name="Mandel J.R."/>
            <person name="Marage G."/>
            <person name="Marchand G."/>
            <person name="Marquand E."/>
            <person name="Bret-Mestries E."/>
            <person name="Morien E."/>
            <person name="Nambeesan S."/>
            <person name="Nguyen T."/>
            <person name="Pegot-Espagnet P."/>
            <person name="Pouilly N."/>
            <person name="Raftis F."/>
            <person name="Sallet E."/>
            <person name="Schiex T."/>
            <person name="Thomas J."/>
            <person name="Vandecasteele C."/>
            <person name="Vares D."/>
            <person name="Vear F."/>
            <person name="Vautrin S."/>
            <person name="Crespi M."/>
            <person name="Mangin B."/>
            <person name="Burke J.M."/>
            <person name="Salse J."/>
            <person name="Munos S."/>
            <person name="Vincourt P."/>
            <person name="Rieseberg L.H."/>
            <person name="Langlade N.B."/>
        </authorList>
    </citation>
    <scope>NUCLEOTIDE SEQUENCE</scope>
    <source>
        <tissue evidence="1">Leaves</tissue>
    </source>
</reference>
<dbReference type="Proteomes" id="UP000215914">
    <property type="component" value="Unassembled WGS sequence"/>
</dbReference>
<dbReference type="Gramene" id="mRNA:HanXRQr2_Chr12g0538001">
    <property type="protein sequence ID" value="mRNA:HanXRQr2_Chr12g0538001"/>
    <property type="gene ID" value="HanXRQr2_Chr12g0538001"/>
</dbReference>